<dbReference type="Proteomes" id="UP000198598">
    <property type="component" value="Unassembled WGS sequence"/>
</dbReference>
<reference evidence="1 2" key="1">
    <citation type="submission" date="2016-10" db="EMBL/GenBank/DDBJ databases">
        <authorList>
            <person name="de Groot N.N."/>
        </authorList>
    </citation>
    <scope>NUCLEOTIDE SEQUENCE [LARGE SCALE GENOMIC DNA]</scope>
    <source>
        <strain evidence="1 2">DSM 26130</strain>
    </source>
</reference>
<accession>A0A1I1XM01</accession>
<evidence type="ECO:0000313" key="1">
    <source>
        <dbReference type="EMBL" id="SFE08326.1"/>
    </source>
</evidence>
<dbReference type="AlphaFoldDB" id="A0A1I1XM01"/>
<keyword evidence="2" id="KW-1185">Reference proteome</keyword>
<protein>
    <submittedName>
        <fullName evidence="1">Uncharacterized protein</fullName>
    </submittedName>
</protein>
<organism evidence="1 2">
    <name type="scientific">Spirosoma endophyticum</name>
    <dbReference type="NCBI Taxonomy" id="662367"/>
    <lineage>
        <taxon>Bacteria</taxon>
        <taxon>Pseudomonadati</taxon>
        <taxon>Bacteroidota</taxon>
        <taxon>Cytophagia</taxon>
        <taxon>Cytophagales</taxon>
        <taxon>Cytophagaceae</taxon>
        <taxon>Spirosoma</taxon>
    </lineage>
</organism>
<sequence>MSRWQFINLLVSIIEDSINYSGCRNAHFSYVLPQRIFALIPIYC</sequence>
<dbReference type="EMBL" id="FOLQ01000010">
    <property type="protein sequence ID" value="SFE08326.1"/>
    <property type="molecule type" value="Genomic_DNA"/>
</dbReference>
<name>A0A1I1XM01_9BACT</name>
<dbReference type="STRING" id="662367.SAMN05216167_11048"/>
<proteinExistence type="predicted"/>
<gene>
    <name evidence="1" type="ORF">SAMN05216167_11048</name>
</gene>
<evidence type="ECO:0000313" key="2">
    <source>
        <dbReference type="Proteomes" id="UP000198598"/>
    </source>
</evidence>